<name>A0A2P2PNL8_RHIMU</name>
<dbReference type="EMBL" id="GGEC01075873">
    <property type="protein sequence ID" value="MBX56357.1"/>
    <property type="molecule type" value="Transcribed_RNA"/>
</dbReference>
<evidence type="ECO:0000256" key="1">
    <source>
        <dbReference type="SAM" id="MobiDB-lite"/>
    </source>
</evidence>
<accession>A0A2P2PNL8</accession>
<organism evidence="2">
    <name type="scientific">Rhizophora mucronata</name>
    <name type="common">Asiatic mangrove</name>
    <dbReference type="NCBI Taxonomy" id="61149"/>
    <lineage>
        <taxon>Eukaryota</taxon>
        <taxon>Viridiplantae</taxon>
        <taxon>Streptophyta</taxon>
        <taxon>Embryophyta</taxon>
        <taxon>Tracheophyta</taxon>
        <taxon>Spermatophyta</taxon>
        <taxon>Magnoliopsida</taxon>
        <taxon>eudicotyledons</taxon>
        <taxon>Gunneridae</taxon>
        <taxon>Pentapetalae</taxon>
        <taxon>rosids</taxon>
        <taxon>fabids</taxon>
        <taxon>Malpighiales</taxon>
        <taxon>Rhizophoraceae</taxon>
        <taxon>Rhizophora</taxon>
    </lineage>
</organism>
<reference evidence="2" key="1">
    <citation type="submission" date="2018-02" db="EMBL/GenBank/DDBJ databases">
        <title>Rhizophora mucronata_Transcriptome.</title>
        <authorList>
            <person name="Meera S.P."/>
            <person name="Sreeshan A."/>
            <person name="Augustine A."/>
        </authorList>
    </citation>
    <scope>NUCLEOTIDE SEQUENCE</scope>
    <source>
        <tissue evidence="2">Leaf</tissue>
    </source>
</reference>
<protein>
    <submittedName>
        <fullName evidence="2">Uncharacterized protein</fullName>
    </submittedName>
</protein>
<evidence type="ECO:0000313" key="2">
    <source>
        <dbReference type="EMBL" id="MBX56357.1"/>
    </source>
</evidence>
<dbReference type="AlphaFoldDB" id="A0A2P2PNL8"/>
<feature type="region of interest" description="Disordered" evidence="1">
    <location>
        <begin position="1"/>
        <end position="21"/>
    </location>
</feature>
<proteinExistence type="predicted"/>
<sequence>MTSLIPCSSLQVSSQPTSYPC</sequence>